<gene>
    <name evidence="2" type="ORF">J2125_000171</name>
</gene>
<keyword evidence="3" id="KW-1185">Reference proteome</keyword>
<keyword evidence="1" id="KW-1133">Transmembrane helix</keyword>
<sequence>MLTKRAAWSLVFICCAIFWLLVAVAWIMYM</sequence>
<keyword evidence="1" id="KW-0472">Membrane</keyword>
<name>A0ABS4P2U3_9GAMM</name>
<protein>
    <recommendedName>
        <fullName evidence="4">YmiA family membrane protein</fullName>
    </recommendedName>
</protein>
<proteinExistence type="predicted"/>
<evidence type="ECO:0000256" key="1">
    <source>
        <dbReference type="SAM" id="Phobius"/>
    </source>
</evidence>
<dbReference type="EMBL" id="JAGGMQ010000001">
    <property type="protein sequence ID" value="MBP2166979.1"/>
    <property type="molecule type" value="Genomic_DNA"/>
</dbReference>
<comment type="caution">
    <text evidence="2">The sequence shown here is derived from an EMBL/GenBank/DDBJ whole genome shotgun (WGS) entry which is preliminary data.</text>
</comment>
<accession>A0ABS4P2U3</accession>
<keyword evidence="1" id="KW-0812">Transmembrane</keyword>
<evidence type="ECO:0008006" key="4">
    <source>
        <dbReference type="Google" id="ProtNLM"/>
    </source>
</evidence>
<reference evidence="3" key="1">
    <citation type="submission" date="2023-07" db="EMBL/GenBank/DDBJ databases">
        <title>Genome mining of underrepresented organisms for secondary metabolites.</title>
        <authorList>
            <person name="D'Agostino P.M."/>
        </authorList>
    </citation>
    <scope>NUCLEOTIDE SEQUENCE [LARGE SCALE GENOMIC DNA]</scope>
    <source>
        <strain evidence="3">WS4403</strain>
    </source>
</reference>
<feature type="transmembrane region" description="Helical" evidence="1">
    <location>
        <begin position="6"/>
        <end position="29"/>
    </location>
</feature>
<evidence type="ECO:0000313" key="2">
    <source>
        <dbReference type="EMBL" id="MBP2166979.1"/>
    </source>
</evidence>
<organism evidence="2 3">
    <name type="scientific">Winslowiella toletana</name>
    <dbReference type="NCBI Taxonomy" id="92490"/>
    <lineage>
        <taxon>Bacteria</taxon>
        <taxon>Pseudomonadati</taxon>
        <taxon>Pseudomonadota</taxon>
        <taxon>Gammaproteobacteria</taxon>
        <taxon>Enterobacterales</taxon>
        <taxon>Erwiniaceae</taxon>
        <taxon>Winslowiella</taxon>
    </lineage>
</organism>
<dbReference type="Proteomes" id="UP001195624">
    <property type="component" value="Unassembled WGS sequence"/>
</dbReference>
<evidence type="ECO:0000313" key="3">
    <source>
        <dbReference type="Proteomes" id="UP001195624"/>
    </source>
</evidence>